<dbReference type="InterPro" id="IPR026272">
    <property type="entry name" value="SdpI"/>
</dbReference>
<proteinExistence type="predicted"/>
<dbReference type="PIRSF" id="PIRSF038959">
    <property type="entry name" value="SdpI"/>
    <property type="match status" value="1"/>
</dbReference>
<gene>
    <name evidence="3" type="ORF">A3E89_01175</name>
</gene>
<reference evidence="3 4" key="1">
    <citation type="journal article" date="2016" name="Nat. Commun.">
        <title>Thousands of microbial genomes shed light on interconnected biogeochemical processes in an aquifer system.</title>
        <authorList>
            <person name="Anantharaman K."/>
            <person name="Brown C.T."/>
            <person name="Hug L.A."/>
            <person name="Sharon I."/>
            <person name="Castelle C.J."/>
            <person name="Probst A.J."/>
            <person name="Thomas B.C."/>
            <person name="Singh A."/>
            <person name="Wilkins M.J."/>
            <person name="Karaoz U."/>
            <person name="Brodie E.L."/>
            <person name="Williams K.H."/>
            <person name="Hubbard S.S."/>
            <person name="Banfield J.F."/>
        </authorList>
    </citation>
    <scope>NUCLEOTIDE SEQUENCE [LARGE SCALE GENOMIC DNA]</scope>
</reference>
<evidence type="ECO:0000313" key="3">
    <source>
        <dbReference type="EMBL" id="OGD69024.1"/>
    </source>
</evidence>
<organism evidence="3 4">
    <name type="scientific">Candidatus Campbellbacteria bacterium RIFCSPHIGHO2_12_FULL_35_10</name>
    <dbReference type="NCBI Taxonomy" id="1797578"/>
    <lineage>
        <taxon>Bacteria</taxon>
        <taxon>Candidatus Campbelliibacteriota</taxon>
    </lineage>
</organism>
<dbReference type="PANTHER" id="PTHR37810:SF5">
    <property type="entry name" value="IMMUNITY PROTEIN SDPI"/>
    <property type="match status" value="1"/>
</dbReference>
<dbReference type="Pfam" id="PF13630">
    <property type="entry name" value="SdpI"/>
    <property type="match status" value="1"/>
</dbReference>
<dbReference type="Proteomes" id="UP000185891">
    <property type="component" value="Unassembled WGS sequence"/>
</dbReference>
<dbReference type="EMBL" id="MFAA01000017">
    <property type="protein sequence ID" value="OGD69024.1"/>
    <property type="molecule type" value="Genomic_DNA"/>
</dbReference>
<keyword evidence="1" id="KW-0812">Transmembrane</keyword>
<dbReference type="PANTHER" id="PTHR37810">
    <property type="entry name" value="IMMUNITY PROTEIN SDPI"/>
    <property type="match status" value="1"/>
</dbReference>
<accession>A0A1F5EP94</accession>
<evidence type="ECO:0000256" key="1">
    <source>
        <dbReference type="SAM" id="Phobius"/>
    </source>
</evidence>
<evidence type="ECO:0000259" key="2">
    <source>
        <dbReference type="Pfam" id="PF07853"/>
    </source>
</evidence>
<dbReference type="Pfam" id="PF07853">
    <property type="entry name" value="DUF1648"/>
    <property type="match status" value="1"/>
</dbReference>
<feature type="transmembrane region" description="Helical" evidence="1">
    <location>
        <begin position="48"/>
        <end position="68"/>
    </location>
</feature>
<name>A0A1F5EP94_9BACT</name>
<protein>
    <recommendedName>
        <fullName evidence="2">DUF1648 domain-containing protein</fullName>
    </recommendedName>
</protein>
<dbReference type="AlphaFoldDB" id="A0A1F5EP94"/>
<feature type="transmembrane region" description="Helical" evidence="1">
    <location>
        <begin position="9"/>
        <end position="28"/>
    </location>
</feature>
<keyword evidence="1" id="KW-1133">Transmembrane helix</keyword>
<evidence type="ECO:0000313" key="4">
    <source>
        <dbReference type="Proteomes" id="UP000185891"/>
    </source>
</evidence>
<dbReference type="GO" id="GO:0009636">
    <property type="term" value="P:response to toxic substance"/>
    <property type="evidence" value="ECO:0007669"/>
    <property type="project" value="TreeGrafter"/>
</dbReference>
<keyword evidence="1" id="KW-0472">Membrane</keyword>
<dbReference type="InterPro" id="IPR025962">
    <property type="entry name" value="SdpI/YhfL"/>
</dbReference>
<dbReference type="InterPro" id="IPR012867">
    <property type="entry name" value="DUF1648"/>
</dbReference>
<feature type="transmembrane region" description="Helical" evidence="1">
    <location>
        <begin position="167"/>
        <end position="185"/>
    </location>
</feature>
<feature type="transmembrane region" description="Helical" evidence="1">
    <location>
        <begin position="88"/>
        <end position="109"/>
    </location>
</feature>
<feature type="transmembrane region" description="Helical" evidence="1">
    <location>
        <begin position="115"/>
        <end position="134"/>
    </location>
</feature>
<comment type="caution">
    <text evidence="3">The sequence shown here is derived from an EMBL/GenBank/DDBJ whole genome shotgun (WGS) entry which is preliminary data.</text>
</comment>
<feature type="domain" description="DUF1648" evidence="2">
    <location>
        <begin position="12"/>
        <end position="59"/>
    </location>
</feature>
<feature type="transmembrane region" description="Helical" evidence="1">
    <location>
        <begin position="191"/>
        <end position="208"/>
    </location>
</feature>
<sequence length="218" mass="25368">MNNKLTKISILLLIAVSFAIGIIVYPRLPETVASHWNTQGMVDGYMSKFWGIFLMPMFLIFIYALYLIIPKIDPLKNNLESFRKQFNLLILLISIFLFYTFALTIAWNLGMVFDMNNFILPALGIFFYYIGVLIKHAKRNWFVGIRTPWTLSSDYVWDKTHKIGSKLFKIIGVITLLGVFLPNYIFGLFLVLLIGSVLYLFIYSYILFKKENENKLSN</sequence>